<keyword evidence="3" id="KW-0489">Methyltransferase</keyword>
<evidence type="ECO:0000256" key="2">
    <source>
        <dbReference type="SAM" id="MobiDB-lite"/>
    </source>
</evidence>
<feature type="compositionally biased region" description="Low complexity" evidence="2">
    <location>
        <begin position="266"/>
        <end position="297"/>
    </location>
</feature>
<reference evidence="3 4" key="1">
    <citation type="journal article" date="2011" name="J. Bacteriol.">
        <title>Whole-genome shotgun sequencing of the sulfur-oxidizing chemoautotroph Tetrathiobacter kashmirensis.</title>
        <authorList>
            <person name="Ghosh W."/>
            <person name="George A."/>
            <person name="Agarwal A."/>
            <person name="Raj P."/>
            <person name="Alam M."/>
            <person name="Pyne P."/>
            <person name="Das Gupta S.K."/>
        </authorList>
    </citation>
    <scope>NUCLEOTIDE SEQUENCE [LARGE SCALE GENOMIC DNA]</scope>
    <source>
        <strain evidence="3 4">WT001</strain>
    </source>
</reference>
<keyword evidence="1" id="KW-0175">Coiled coil</keyword>
<evidence type="ECO:0000313" key="3">
    <source>
        <dbReference type="EMBL" id="AFK62417.1"/>
    </source>
</evidence>
<dbReference type="PANTHER" id="PTHR38043">
    <property type="entry name" value="PROTEIN HEMX"/>
    <property type="match status" value="1"/>
</dbReference>
<dbReference type="RefSeq" id="WP_014750508.1">
    <property type="nucleotide sequence ID" value="NC_017964.1"/>
</dbReference>
<evidence type="ECO:0000256" key="1">
    <source>
        <dbReference type="SAM" id="Coils"/>
    </source>
</evidence>
<feature type="compositionally biased region" description="Low complexity" evidence="2">
    <location>
        <begin position="114"/>
        <end position="136"/>
    </location>
</feature>
<feature type="compositionally biased region" description="Low complexity" evidence="2">
    <location>
        <begin position="50"/>
        <end position="63"/>
    </location>
</feature>
<feature type="coiled-coil region" evidence="1">
    <location>
        <begin position="320"/>
        <end position="354"/>
    </location>
</feature>
<feature type="compositionally biased region" description="Polar residues" evidence="2">
    <location>
        <begin position="204"/>
        <end position="231"/>
    </location>
</feature>
<feature type="region of interest" description="Disordered" evidence="2">
    <location>
        <begin position="1"/>
        <end position="90"/>
    </location>
</feature>
<dbReference type="STRING" id="1036672.TKWG_10895"/>
<feature type="compositionally biased region" description="Low complexity" evidence="2">
    <location>
        <begin position="150"/>
        <end position="187"/>
    </location>
</feature>
<keyword evidence="4" id="KW-1185">Reference proteome</keyword>
<reference evidence="4" key="2">
    <citation type="journal article" date="2013" name="PLoS ONE">
        <title>Genome implosion elicits host-confinement in Alcaligenaceae: evidence from the comparative genomics of Tetrathiobacter kashmirensis, a pathogen in the making.</title>
        <authorList>
            <person name="Ghosh W."/>
            <person name="Alam M."/>
            <person name="Roy C."/>
            <person name="Pyne P."/>
            <person name="George A."/>
            <person name="Chakraborty R."/>
            <person name="Majumder S."/>
            <person name="Agarwal A."/>
            <person name="Chakraborty S."/>
            <person name="Majumdar S."/>
            <person name="Gupta S.K."/>
        </authorList>
    </citation>
    <scope>NUCLEOTIDE SEQUENCE [LARGE SCALE GENOMIC DNA]</scope>
    <source>
        <strain evidence="4">WT001</strain>
    </source>
</reference>
<dbReference type="Pfam" id="PF04375">
    <property type="entry name" value="HemX"/>
    <property type="match status" value="1"/>
</dbReference>
<dbReference type="HOGENOM" id="CLU_441228_0_0_4"/>
<dbReference type="Proteomes" id="UP000005267">
    <property type="component" value="Chromosome"/>
</dbReference>
<feature type="region of interest" description="Disordered" evidence="2">
    <location>
        <begin position="114"/>
        <end position="306"/>
    </location>
</feature>
<gene>
    <name evidence="3" type="ordered locus">TKWG_10895</name>
</gene>
<keyword evidence="3" id="KW-0808">Transferase</keyword>
<dbReference type="InterPro" id="IPR007470">
    <property type="entry name" value="HemX"/>
</dbReference>
<dbReference type="GO" id="GO:0032259">
    <property type="term" value="P:methylation"/>
    <property type="evidence" value="ECO:0007669"/>
    <property type="project" value="UniProtKB-KW"/>
</dbReference>
<protein>
    <submittedName>
        <fullName evidence="3">Uroporphyrin-III C-methyltransferase</fullName>
    </submittedName>
</protein>
<evidence type="ECO:0000313" key="4">
    <source>
        <dbReference type="Proteomes" id="UP000005267"/>
    </source>
</evidence>
<dbReference type="PANTHER" id="PTHR38043:SF1">
    <property type="entry name" value="PROTEIN HEMX"/>
    <property type="match status" value="1"/>
</dbReference>
<proteinExistence type="predicted"/>
<accession>I3UBM9</accession>
<organism evidence="3 4">
    <name type="scientific">Advenella kashmirensis (strain DSM 17095 / LMG 22695 / WT001)</name>
    <name type="common">Tetrathiobacter kashmirensis</name>
    <dbReference type="NCBI Taxonomy" id="1036672"/>
    <lineage>
        <taxon>Bacteria</taxon>
        <taxon>Pseudomonadati</taxon>
        <taxon>Pseudomonadota</taxon>
        <taxon>Betaproteobacteria</taxon>
        <taxon>Burkholderiales</taxon>
        <taxon>Alcaligenaceae</taxon>
    </lineage>
</organism>
<dbReference type="AlphaFoldDB" id="I3UBM9"/>
<name>I3UBM9_ADVKW</name>
<dbReference type="EMBL" id="CP003555">
    <property type="protein sequence ID" value="AFK62417.1"/>
    <property type="molecule type" value="Genomic_DNA"/>
</dbReference>
<dbReference type="OrthoDB" id="9787650at2"/>
<feature type="compositionally biased region" description="Low complexity" evidence="2">
    <location>
        <begin position="232"/>
        <end position="250"/>
    </location>
</feature>
<feature type="compositionally biased region" description="Polar residues" evidence="2">
    <location>
        <begin position="460"/>
        <end position="476"/>
    </location>
</feature>
<feature type="compositionally biased region" description="Basic and acidic residues" evidence="2">
    <location>
        <begin position="1"/>
        <end position="18"/>
    </location>
</feature>
<dbReference type="KEGG" id="aka:TKWG_10895"/>
<feature type="region of interest" description="Disordered" evidence="2">
    <location>
        <begin position="450"/>
        <end position="478"/>
    </location>
</feature>
<dbReference type="GO" id="GO:0008168">
    <property type="term" value="F:methyltransferase activity"/>
    <property type="evidence" value="ECO:0007669"/>
    <property type="project" value="UniProtKB-KW"/>
</dbReference>
<sequence>MEKKQDDARNTENEKKPEAAGQHAKPGSVAPDTVTDVELANEKSTPEKTAAQAGKADAAAAGKPVSGTAGGAIPPVATGKDDSNAGNGTKGPLIAAVVVVAAIAAGGYYYAQNHQSEPASSSQTTSEPASSAPAKTPESDAGQSGQAPGTSDSTGAADSSDSAKSDATSQTGSVQSGGTTPATTASGDAQAGTDGASEGASPVDTASTTSDAVSGSTSSTPMGPAATNSEPAQTGTATGGNATAQSSSTTPNEATSDDGTVDKTGSAASSGQDAAATPASAAGASGTAADTSQASGTPSAAVMGTGGFNGSLPADIRDQLDRQSAQIIALRDQLESSQKQLQQLQTSRLQASRDETTLFVVNDVSRLVTMAQNELAIAGNLENAVTSLETAIKAIDQADAPVLAGLRGALSADIVTLKAAPAMGVDAQFAKVAALSEKIDALPMLAPDQAGAKPMAGQSADVTSSPAQGANDTNPGAPSEVWYERAWNEVKTWPLAAWNGLRSDLGGIVRVEKLADPNQVLLTVDQAAQLRANLKQHLHFAQQALLNGQQGIWTSSLETVVKGIRQSFNQDSVETQEVLAQLQQLLKAGVRQQLPPITQSVKAVQETRKQLKSMNPGQE</sequence>